<evidence type="ECO:0008006" key="3">
    <source>
        <dbReference type="Google" id="ProtNLM"/>
    </source>
</evidence>
<name>A0A182FCU2_ANOAL</name>
<reference evidence="1 2" key="1">
    <citation type="journal article" date="2017" name="G3 (Bethesda)">
        <title>The Physical Genome Mapping of Anopheles albimanus Corrected Scaffold Misassemblies and Identified Interarm Rearrangements in Genus Anopheles.</title>
        <authorList>
            <person name="Artemov G.N."/>
            <person name="Peery A.N."/>
            <person name="Jiang X."/>
            <person name="Tu Z."/>
            <person name="Stegniy V.N."/>
            <person name="Sharakhova M.V."/>
            <person name="Sharakhov I.V."/>
        </authorList>
    </citation>
    <scope>NUCLEOTIDE SEQUENCE [LARGE SCALE GENOMIC DNA]</scope>
    <source>
        <strain evidence="1 2">ALBI9_A</strain>
    </source>
</reference>
<dbReference type="EnsemblMetazoa" id="AALB004328-RA">
    <property type="protein sequence ID" value="AALB004328-PA"/>
    <property type="gene ID" value="AALB004328"/>
</dbReference>
<dbReference type="VEuPathDB" id="VectorBase:AALB004328"/>
<organism evidence="1 2">
    <name type="scientific">Anopheles albimanus</name>
    <name type="common">New world malaria mosquito</name>
    <dbReference type="NCBI Taxonomy" id="7167"/>
    <lineage>
        <taxon>Eukaryota</taxon>
        <taxon>Metazoa</taxon>
        <taxon>Ecdysozoa</taxon>
        <taxon>Arthropoda</taxon>
        <taxon>Hexapoda</taxon>
        <taxon>Insecta</taxon>
        <taxon>Pterygota</taxon>
        <taxon>Neoptera</taxon>
        <taxon>Endopterygota</taxon>
        <taxon>Diptera</taxon>
        <taxon>Nematocera</taxon>
        <taxon>Culicoidea</taxon>
        <taxon>Culicidae</taxon>
        <taxon>Anophelinae</taxon>
        <taxon>Anopheles</taxon>
    </lineage>
</organism>
<protein>
    <recommendedName>
        <fullName evidence="3">MARVEL domain-containing protein</fullName>
    </recommendedName>
</protein>
<dbReference type="Proteomes" id="UP000069272">
    <property type="component" value="Chromosome 3L"/>
</dbReference>
<evidence type="ECO:0000313" key="1">
    <source>
        <dbReference type="EnsemblMetazoa" id="AALB004328-PA"/>
    </source>
</evidence>
<proteinExistence type="predicted"/>
<reference evidence="1" key="2">
    <citation type="submission" date="2022-08" db="UniProtKB">
        <authorList>
            <consortium name="EnsemblMetazoa"/>
        </authorList>
    </citation>
    <scope>IDENTIFICATION</scope>
    <source>
        <strain evidence="1">STECLA/ALBI9_A</strain>
    </source>
</reference>
<keyword evidence="2" id="KW-1185">Reference proteome</keyword>
<dbReference type="InterPro" id="IPR053077">
    <property type="entry name" value="MARVEL_domain_protein_3"/>
</dbReference>
<dbReference type="VEuPathDB" id="VectorBase:AALB20_037173"/>
<accession>A0A182FCU2</accession>
<dbReference type="PANTHER" id="PTHR34609:SF17">
    <property type="entry name" value="GEO08273P1-RELATED"/>
    <property type="match status" value="1"/>
</dbReference>
<dbReference type="PANTHER" id="PTHR34609">
    <property type="entry name" value="GEO08273P1-RELATED"/>
    <property type="match status" value="1"/>
</dbReference>
<evidence type="ECO:0000313" key="2">
    <source>
        <dbReference type="Proteomes" id="UP000069272"/>
    </source>
</evidence>
<sequence length="170" mass="19161">MAQPLVGSCCRCYSLRGGSIATGILGIVLSIISIILIFTVRIDFKTILMDWLPQNVVKIIYALNLVMTILISLLMILGVVKKNHIFMMPWVVLGLMLAIGLLISVIFNAVVYYIDGFVLGGTLWLVIGLIAVGEYLVVIYVYLWCVVYSYFTTLKNENDRGRYAKQPYRR</sequence>
<dbReference type="AlphaFoldDB" id="A0A182FCU2"/>